<comment type="caution">
    <text evidence="3">The sequence shown here is derived from an EMBL/GenBank/DDBJ whole genome shotgun (WGS) entry which is preliminary data.</text>
</comment>
<sequence>MRVLHLNTGNENGGGMHHILSLLSQFNDGEVILGLFEHGEMMEQALQKGIPVVLFEQQNQKDLTIIFEVIRYLKEFEIDFVHTHGPRATFLAALMKTFIKQPILTTIHSNPNDDFSGQGIKGKMFYKLYKWAFKSVDHFLVVSDEFSTVMKNDFQIEEHQISTIWNGIVFEPDQINRLNREDLGFSNHDLLIVMIARLEPVKRHDLAIEAFEHLSQHQPNAQLLLIGEGTQKDYINHLIKQKGLQNKIHLLGYREDAQNVLELADVCLLTSKSESFPIVLLEAARAKVPIVTTNVGDVKQLIPNEDYGTVVNRVTPETLSQAIYNTIQKETSQQTERLYQHAKNHYSLQHFYTRVRQIYENLNNEQIQCKEFVKKYQ</sequence>
<protein>
    <recommendedName>
        <fullName evidence="5">Glycosyltransferase involved in cell wall biosynthesis</fullName>
    </recommendedName>
</protein>
<dbReference type="PANTHER" id="PTHR12526:SF638">
    <property type="entry name" value="SPORE COAT PROTEIN SA"/>
    <property type="match status" value="1"/>
</dbReference>
<dbReference type="OrthoDB" id="9804196at2"/>
<dbReference type="InterPro" id="IPR028098">
    <property type="entry name" value="Glyco_trans_4-like_N"/>
</dbReference>
<dbReference type="Proteomes" id="UP000276443">
    <property type="component" value="Unassembled WGS sequence"/>
</dbReference>
<evidence type="ECO:0000313" key="3">
    <source>
        <dbReference type="EMBL" id="RPF54195.1"/>
    </source>
</evidence>
<feature type="domain" description="Glycosyl transferase family 1" evidence="1">
    <location>
        <begin position="179"/>
        <end position="344"/>
    </location>
</feature>
<dbReference type="SUPFAM" id="SSF53756">
    <property type="entry name" value="UDP-Glycosyltransferase/glycogen phosphorylase"/>
    <property type="match status" value="1"/>
</dbReference>
<evidence type="ECO:0000313" key="4">
    <source>
        <dbReference type="Proteomes" id="UP000276443"/>
    </source>
</evidence>
<feature type="domain" description="Glycosyltransferase subfamily 4-like N-terminal" evidence="2">
    <location>
        <begin position="46"/>
        <end position="168"/>
    </location>
</feature>
<dbReference type="InterPro" id="IPR001296">
    <property type="entry name" value="Glyco_trans_1"/>
</dbReference>
<dbReference type="Gene3D" id="3.40.50.2000">
    <property type="entry name" value="Glycogen Phosphorylase B"/>
    <property type="match status" value="2"/>
</dbReference>
<reference evidence="3 4" key="1">
    <citation type="submission" date="2018-11" db="EMBL/GenBank/DDBJ databases">
        <title>Genomic Encyclopedia of Type Strains, Phase IV (KMG-IV): sequencing the most valuable type-strain genomes for metagenomic binning, comparative biology and taxonomic classification.</title>
        <authorList>
            <person name="Goeker M."/>
        </authorList>
    </citation>
    <scope>NUCLEOTIDE SEQUENCE [LARGE SCALE GENOMIC DNA]</scope>
    <source>
        <strain evidence="3 4">DSM 18090</strain>
    </source>
</reference>
<dbReference type="GO" id="GO:0016757">
    <property type="term" value="F:glycosyltransferase activity"/>
    <property type="evidence" value="ECO:0007669"/>
    <property type="project" value="InterPro"/>
</dbReference>
<evidence type="ECO:0000259" key="2">
    <source>
        <dbReference type="Pfam" id="PF13439"/>
    </source>
</evidence>
<accession>A0A3N5C791</accession>
<dbReference type="EMBL" id="RKRF01000008">
    <property type="protein sequence ID" value="RPF54195.1"/>
    <property type="molecule type" value="Genomic_DNA"/>
</dbReference>
<dbReference type="PANTHER" id="PTHR12526">
    <property type="entry name" value="GLYCOSYLTRANSFERASE"/>
    <property type="match status" value="1"/>
</dbReference>
<organism evidence="3 4">
    <name type="scientific">Aquisalibacillus elongatus</name>
    <dbReference type="NCBI Taxonomy" id="485577"/>
    <lineage>
        <taxon>Bacteria</taxon>
        <taxon>Bacillati</taxon>
        <taxon>Bacillota</taxon>
        <taxon>Bacilli</taxon>
        <taxon>Bacillales</taxon>
        <taxon>Bacillaceae</taxon>
        <taxon>Aquisalibacillus</taxon>
    </lineage>
</organism>
<keyword evidence="4" id="KW-1185">Reference proteome</keyword>
<gene>
    <name evidence="3" type="ORF">EDC24_1388</name>
</gene>
<dbReference type="RefSeq" id="WP_124220985.1">
    <property type="nucleotide sequence ID" value="NZ_RKRF01000008.1"/>
</dbReference>
<proteinExistence type="predicted"/>
<dbReference type="Pfam" id="PF13439">
    <property type="entry name" value="Glyco_transf_4"/>
    <property type="match status" value="1"/>
</dbReference>
<name>A0A3N5C791_9BACI</name>
<dbReference type="Pfam" id="PF00534">
    <property type="entry name" value="Glycos_transf_1"/>
    <property type="match status" value="1"/>
</dbReference>
<evidence type="ECO:0000259" key="1">
    <source>
        <dbReference type="Pfam" id="PF00534"/>
    </source>
</evidence>
<dbReference type="CDD" id="cd03801">
    <property type="entry name" value="GT4_PimA-like"/>
    <property type="match status" value="1"/>
</dbReference>
<dbReference type="AlphaFoldDB" id="A0A3N5C791"/>
<evidence type="ECO:0008006" key="5">
    <source>
        <dbReference type="Google" id="ProtNLM"/>
    </source>
</evidence>